<dbReference type="InterPro" id="IPR042100">
    <property type="entry name" value="Bug_dom1"/>
</dbReference>
<evidence type="ECO:0000256" key="1">
    <source>
        <dbReference type="ARBA" id="ARBA00006987"/>
    </source>
</evidence>
<dbReference type="InterPro" id="IPR005064">
    <property type="entry name" value="BUG"/>
</dbReference>
<dbReference type="Gene3D" id="3.40.190.10">
    <property type="entry name" value="Periplasmic binding protein-like II"/>
    <property type="match status" value="1"/>
</dbReference>
<reference evidence="3 4" key="1">
    <citation type="submission" date="2016-09" db="EMBL/GenBank/DDBJ databases">
        <title>Phylogenomics of Achromobacter.</title>
        <authorList>
            <person name="Jeukens J."/>
            <person name="Freschi L."/>
            <person name="Vincent A.T."/>
            <person name="Emond-Rheault J.-G."/>
            <person name="Kukavica-Ibrulj I."/>
            <person name="Charette S.J."/>
            <person name="Levesque R.C."/>
        </authorList>
    </citation>
    <scope>NUCLEOTIDE SEQUENCE [LARGE SCALE GENOMIC DNA]</scope>
    <source>
        <strain evidence="3 4">AUS488</strain>
    </source>
</reference>
<sequence>MDRRQLLLLAAAAPFGRALAASGYPSQTIRLVAPYAPGGTVDILSRQLAEPLRAGLGQSVIVENRGGAGGTLGADAVAKARPDGYTILFGAVHHAIAQSVYPKLGYDIREMSAVGFLGRVNHALIVNKDLPAGNVAELVRLLKADPEKYSYATPGAGTMQHLMAEYFKSVTDTRMMHVPYRGSAPAIVDIIAGNVHMMFETMPSAIQHIRAGSVRAIAVTSRDRSASLPDVPTAAESGAENYDATSWYGIYAPPGTPADTVASLNRAINGAFADATFARRWVELGADAGGGTPAELTQLTQAEVARWAQVARNANIKVG</sequence>
<dbReference type="OrthoDB" id="5171643at2"/>
<dbReference type="PANTHER" id="PTHR42928:SF5">
    <property type="entry name" value="BLR1237 PROTEIN"/>
    <property type="match status" value="1"/>
</dbReference>
<dbReference type="AlphaFoldDB" id="A0A1R1JYZ3"/>
<dbReference type="PIRSF" id="PIRSF017082">
    <property type="entry name" value="YflP"/>
    <property type="match status" value="1"/>
</dbReference>
<feature type="signal peptide" evidence="2">
    <location>
        <begin position="1"/>
        <end position="20"/>
    </location>
</feature>
<feature type="chain" id="PRO_5010196050" evidence="2">
    <location>
        <begin position="21"/>
        <end position="319"/>
    </location>
</feature>
<evidence type="ECO:0000256" key="2">
    <source>
        <dbReference type="SAM" id="SignalP"/>
    </source>
</evidence>
<dbReference type="CDD" id="cd13578">
    <property type="entry name" value="PBP2_Bug27"/>
    <property type="match status" value="1"/>
</dbReference>
<organism evidence="3 4">
    <name type="scientific">Alcaligenes xylosoxydans xylosoxydans</name>
    <name type="common">Achromobacter xylosoxidans</name>
    <dbReference type="NCBI Taxonomy" id="85698"/>
    <lineage>
        <taxon>Bacteria</taxon>
        <taxon>Pseudomonadati</taxon>
        <taxon>Pseudomonadota</taxon>
        <taxon>Betaproteobacteria</taxon>
        <taxon>Burkholderiales</taxon>
        <taxon>Alcaligenaceae</taxon>
        <taxon>Achromobacter</taxon>
    </lineage>
</organism>
<dbReference type="Pfam" id="PF03401">
    <property type="entry name" value="TctC"/>
    <property type="match status" value="1"/>
</dbReference>
<name>A0A1R1JYZ3_ALCXX</name>
<dbReference type="RefSeq" id="WP_076408883.1">
    <property type="nucleotide sequence ID" value="NZ_AP028040.1"/>
</dbReference>
<keyword evidence="2" id="KW-0732">Signal</keyword>
<evidence type="ECO:0000313" key="3">
    <source>
        <dbReference type="EMBL" id="OMG92178.1"/>
    </source>
</evidence>
<protein>
    <submittedName>
        <fullName evidence="3">MFS transporter</fullName>
    </submittedName>
</protein>
<dbReference type="Proteomes" id="UP000187251">
    <property type="component" value="Unassembled WGS sequence"/>
</dbReference>
<dbReference type="EMBL" id="MJMN01000002">
    <property type="protein sequence ID" value="OMG92178.1"/>
    <property type="molecule type" value="Genomic_DNA"/>
</dbReference>
<dbReference type="Gene3D" id="3.40.190.150">
    <property type="entry name" value="Bordetella uptake gene, domain 1"/>
    <property type="match status" value="1"/>
</dbReference>
<gene>
    <name evidence="3" type="ORF">BIZ92_05550</name>
</gene>
<accession>A0A1R1JYZ3</accession>
<proteinExistence type="inferred from homology"/>
<evidence type="ECO:0000313" key="4">
    <source>
        <dbReference type="Proteomes" id="UP000187251"/>
    </source>
</evidence>
<comment type="caution">
    <text evidence="3">The sequence shown here is derived from an EMBL/GenBank/DDBJ whole genome shotgun (WGS) entry which is preliminary data.</text>
</comment>
<dbReference type="PANTHER" id="PTHR42928">
    <property type="entry name" value="TRICARBOXYLATE-BINDING PROTEIN"/>
    <property type="match status" value="1"/>
</dbReference>
<comment type="similarity">
    <text evidence="1">Belongs to the UPF0065 (bug) family.</text>
</comment>
<dbReference type="SUPFAM" id="SSF53850">
    <property type="entry name" value="Periplasmic binding protein-like II"/>
    <property type="match status" value="1"/>
</dbReference>